<gene>
    <name evidence="3" type="primary">LOC4803138</name>
</gene>
<evidence type="ECO:0000313" key="3">
    <source>
        <dbReference type="RefSeq" id="XP_001359930.3"/>
    </source>
</evidence>
<keyword evidence="2" id="KW-1185">Reference proteome</keyword>
<protein>
    <submittedName>
        <fullName evidence="3">Uncharacterized protein</fullName>
    </submittedName>
</protein>
<dbReference type="RefSeq" id="XP_001359930.3">
    <property type="nucleotide sequence ID" value="XM_001359893.4"/>
</dbReference>
<name>A0A6I8US48_DROPS</name>
<evidence type="ECO:0000256" key="1">
    <source>
        <dbReference type="SAM" id="MobiDB-lite"/>
    </source>
</evidence>
<dbReference type="InParanoid" id="A0A6I8US48"/>
<reference evidence="3" key="2">
    <citation type="submission" date="2025-08" db="UniProtKB">
        <authorList>
            <consortium name="RefSeq"/>
        </authorList>
    </citation>
    <scope>IDENTIFICATION</scope>
    <source>
        <strain evidence="3">MV-25-SWS-2005</strain>
        <tissue evidence="3">Whole body</tissue>
    </source>
</reference>
<sequence>MSSWVVSTTELHDSGANGNTYRSGGSRHKRMILMVWHSLTEKCEKFGQFLRRETNKPLPKELRRSLRLSKSSKRKGYRSWESEADKRLMQERLNEPINISIRMGPAYDFRPSNS</sequence>
<dbReference type="KEGG" id="dpo:4803138"/>
<reference evidence="2" key="1">
    <citation type="submission" date="2024-06" db="UniProtKB">
        <authorList>
            <consortium name="RefSeq"/>
        </authorList>
    </citation>
    <scope>NUCLEOTIDE SEQUENCE [LARGE SCALE GENOMIC DNA]</scope>
    <source>
        <strain evidence="2">MV2-25</strain>
    </source>
</reference>
<dbReference type="FunCoup" id="A0A6I8US48">
    <property type="interactions" value="1"/>
</dbReference>
<proteinExistence type="predicted"/>
<feature type="region of interest" description="Disordered" evidence="1">
    <location>
        <begin position="1"/>
        <end position="25"/>
    </location>
</feature>
<evidence type="ECO:0000313" key="2">
    <source>
        <dbReference type="Proteomes" id="UP000001819"/>
    </source>
</evidence>
<organism evidence="2 3">
    <name type="scientific">Drosophila pseudoobscura pseudoobscura</name>
    <name type="common">Fruit fly</name>
    <dbReference type="NCBI Taxonomy" id="46245"/>
    <lineage>
        <taxon>Eukaryota</taxon>
        <taxon>Metazoa</taxon>
        <taxon>Ecdysozoa</taxon>
        <taxon>Arthropoda</taxon>
        <taxon>Hexapoda</taxon>
        <taxon>Insecta</taxon>
        <taxon>Pterygota</taxon>
        <taxon>Neoptera</taxon>
        <taxon>Endopterygota</taxon>
        <taxon>Diptera</taxon>
        <taxon>Brachycera</taxon>
        <taxon>Muscomorpha</taxon>
        <taxon>Ephydroidea</taxon>
        <taxon>Drosophilidae</taxon>
        <taxon>Drosophila</taxon>
        <taxon>Sophophora</taxon>
    </lineage>
</organism>
<dbReference type="AlphaFoldDB" id="A0A6I8US48"/>
<dbReference type="Proteomes" id="UP000001819">
    <property type="component" value="Chromosome 2"/>
</dbReference>
<accession>A0A6I8US48</accession>